<dbReference type="EMBL" id="JROU02000621">
    <property type="protein sequence ID" value="OEH78783.1"/>
    <property type="molecule type" value="Genomic_DNA"/>
</dbReference>
<dbReference type="GO" id="GO:0008173">
    <property type="term" value="F:RNA methyltransferase activity"/>
    <property type="evidence" value="ECO:0007669"/>
    <property type="project" value="InterPro"/>
</dbReference>
<dbReference type="CDD" id="cd18095">
    <property type="entry name" value="SpoU-like_rRNA-MTase"/>
    <property type="match status" value="1"/>
</dbReference>
<feature type="region of interest" description="Disordered" evidence="3">
    <location>
        <begin position="247"/>
        <end position="275"/>
    </location>
</feature>
<dbReference type="GO" id="GO:0006396">
    <property type="term" value="P:RNA processing"/>
    <property type="evidence" value="ECO:0007669"/>
    <property type="project" value="InterPro"/>
</dbReference>
<dbReference type="GO" id="GO:0003723">
    <property type="term" value="F:RNA binding"/>
    <property type="evidence" value="ECO:0007669"/>
    <property type="project" value="InterPro"/>
</dbReference>
<dbReference type="InterPro" id="IPR051259">
    <property type="entry name" value="rRNA_Methyltransferase"/>
</dbReference>
<reference evidence="5 6" key="1">
    <citation type="journal article" date="2016" name="BMC Genomics">
        <title>Comparative genomics reveals Cyclospora cayetanensis possesses coccidia-like metabolism and invasion components but unique surface antigens.</title>
        <authorList>
            <person name="Liu S."/>
            <person name="Wang L."/>
            <person name="Zheng H."/>
            <person name="Xu Z."/>
            <person name="Roellig D.M."/>
            <person name="Li N."/>
            <person name="Frace M.A."/>
            <person name="Tang K."/>
            <person name="Arrowood M.J."/>
            <person name="Moss D.M."/>
            <person name="Zhang L."/>
            <person name="Feng Y."/>
            <person name="Xiao L."/>
        </authorList>
    </citation>
    <scope>NUCLEOTIDE SEQUENCE [LARGE SCALE GENOMIC DNA]</scope>
    <source>
        <strain evidence="5 6">CHN_HEN01</strain>
    </source>
</reference>
<dbReference type="InParanoid" id="A0A1D3D5P5"/>
<proteinExistence type="predicted"/>
<dbReference type="InterPro" id="IPR001537">
    <property type="entry name" value="SpoU_MeTrfase"/>
</dbReference>
<evidence type="ECO:0000256" key="1">
    <source>
        <dbReference type="ARBA" id="ARBA00022603"/>
    </source>
</evidence>
<dbReference type="Gene3D" id="3.40.1280.10">
    <property type="match status" value="1"/>
</dbReference>
<evidence type="ECO:0000256" key="3">
    <source>
        <dbReference type="SAM" id="MobiDB-lite"/>
    </source>
</evidence>
<keyword evidence="6" id="KW-1185">Reference proteome</keyword>
<accession>A0A1D3D5P5</accession>
<organism evidence="5 6">
    <name type="scientific">Cyclospora cayetanensis</name>
    <dbReference type="NCBI Taxonomy" id="88456"/>
    <lineage>
        <taxon>Eukaryota</taxon>
        <taxon>Sar</taxon>
        <taxon>Alveolata</taxon>
        <taxon>Apicomplexa</taxon>
        <taxon>Conoidasida</taxon>
        <taxon>Coccidia</taxon>
        <taxon>Eucoccidiorida</taxon>
        <taxon>Eimeriorina</taxon>
        <taxon>Eimeriidae</taxon>
        <taxon>Cyclospora</taxon>
    </lineage>
</organism>
<dbReference type="InterPro" id="IPR029028">
    <property type="entry name" value="Alpha/beta_knot_MTases"/>
</dbReference>
<dbReference type="InterPro" id="IPR029026">
    <property type="entry name" value="tRNA_m1G_MTases_N"/>
</dbReference>
<dbReference type="GO" id="GO:0032259">
    <property type="term" value="P:methylation"/>
    <property type="evidence" value="ECO:0007669"/>
    <property type="project" value="UniProtKB-KW"/>
</dbReference>
<dbReference type="VEuPathDB" id="ToxoDB:cyc_00190"/>
<dbReference type="PANTHER" id="PTHR43191:SF2">
    <property type="entry name" value="RRNA METHYLTRANSFERASE 3, MITOCHONDRIAL"/>
    <property type="match status" value="1"/>
</dbReference>
<name>A0A1D3D5P5_9EIME</name>
<dbReference type="VEuPathDB" id="ToxoDB:LOC34617399"/>
<gene>
    <name evidence="5" type="ORF">cyc_00190</name>
</gene>
<dbReference type="Pfam" id="PF00588">
    <property type="entry name" value="SpoU_methylase"/>
    <property type="match status" value="1"/>
</dbReference>
<dbReference type="SUPFAM" id="SSF75217">
    <property type="entry name" value="alpha/beta knot"/>
    <property type="match status" value="1"/>
</dbReference>
<dbReference type="AlphaFoldDB" id="A0A1D3D5P5"/>
<comment type="caution">
    <text evidence="5">The sequence shown here is derived from an EMBL/GenBank/DDBJ whole genome shotgun (WGS) entry which is preliminary data.</text>
</comment>
<evidence type="ECO:0000259" key="4">
    <source>
        <dbReference type="Pfam" id="PF00588"/>
    </source>
</evidence>
<sequence>MKRFRLLAYCPGYHGFSGARIPSVCLPIAAPQNTGLWTAGTALHCRRSSTLKTPPHWLEDCFKPPNSQAAGSPRGGTACNDERTIAPSAEIQGEHVTEEESKLQQKAIHPDHGNAARSLKHEGLGNETISSRHHAVVKHLLRLKSRRRYRTACGEMAVLGIDTLHGICDAHMQTSIFCSNSDVPPPPEGADGESTPWRAEPSLILTDSMSFASTASPSVFGAAEIRLATQSVMNAVLERNEAAYAAAGPKSEVKRQRKGATAAREAKQEETGRPSSTRRLIQAAAILKMPKPCKEFGRPRFILALDRIRYVFNLGILLRAAALMEVDGFFFLEGTADPFNWKTLEISRGLHCHVPYQFGSASELFDLCKTHNLAPIVGDLRGDSIESVCDKVSGYKGLCCILGSESHGPSDFIREHALKVSFPMAAYVESLNVAIAGGLMLSSLLPVLSHLGNENPASIAVHSA</sequence>
<dbReference type="PANTHER" id="PTHR43191">
    <property type="entry name" value="RRNA METHYLTRANSFERASE 3"/>
    <property type="match status" value="1"/>
</dbReference>
<protein>
    <recommendedName>
        <fullName evidence="4">tRNA/rRNA methyltransferase SpoU type domain-containing protein</fullName>
    </recommendedName>
</protein>
<dbReference type="Proteomes" id="UP000095192">
    <property type="component" value="Unassembled WGS sequence"/>
</dbReference>
<evidence type="ECO:0000313" key="6">
    <source>
        <dbReference type="Proteomes" id="UP000095192"/>
    </source>
</evidence>
<feature type="domain" description="tRNA/rRNA methyltransferase SpoU type" evidence="4">
    <location>
        <begin position="301"/>
        <end position="441"/>
    </location>
</feature>
<evidence type="ECO:0000313" key="5">
    <source>
        <dbReference type="EMBL" id="OEH78783.1"/>
    </source>
</evidence>
<keyword evidence="1" id="KW-0489">Methyltransferase</keyword>
<keyword evidence="2" id="KW-0808">Transferase</keyword>
<evidence type="ECO:0000256" key="2">
    <source>
        <dbReference type="ARBA" id="ARBA00022679"/>
    </source>
</evidence>